<dbReference type="EMBL" id="JAAOIW010000002">
    <property type="protein sequence ID" value="NHN29568.1"/>
    <property type="molecule type" value="Genomic_DNA"/>
</dbReference>
<keyword evidence="2" id="KW-1185">Reference proteome</keyword>
<reference evidence="1" key="1">
    <citation type="submission" date="2020-03" db="EMBL/GenBank/DDBJ databases">
        <title>Draft sequencing of Paenibacilllus sp. S3N08.</title>
        <authorList>
            <person name="Kim D.-U."/>
        </authorList>
    </citation>
    <scope>NUCLEOTIDE SEQUENCE</scope>
    <source>
        <strain evidence="1">S3N08</strain>
    </source>
</reference>
<name>A0ABX0J1K8_9BACL</name>
<evidence type="ECO:0000313" key="1">
    <source>
        <dbReference type="EMBL" id="NHN29568.1"/>
    </source>
</evidence>
<evidence type="ECO:0000313" key="2">
    <source>
        <dbReference type="Proteomes" id="UP001165962"/>
    </source>
</evidence>
<proteinExistence type="predicted"/>
<organism evidence="1 2">
    <name type="scientific">Paenibacillus agricola</name>
    <dbReference type="NCBI Taxonomy" id="2716264"/>
    <lineage>
        <taxon>Bacteria</taxon>
        <taxon>Bacillati</taxon>
        <taxon>Bacillota</taxon>
        <taxon>Bacilli</taxon>
        <taxon>Bacillales</taxon>
        <taxon>Paenibacillaceae</taxon>
        <taxon>Paenibacillus</taxon>
    </lineage>
</organism>
<dbReference type="Proteomes" id="UP001165962">
    <property type="component" value="Unassembled WGS sequence"/>
</dbReference>
<gene>
    <name evidence="1" type="ORF">G9U52_06940</name>
</gene>
<dbReference type="RefSeq" id="WP_166147647.1">
    <property type="nucleotide sequence ID" value="NZ_JAAOIW010000002.1"/>
</dbReference>
<protein>
    <submittedName>
        <fullName evidence="1">Uncharacterized protein</fullName>
    </submittedName>
</protein>
<comment type="caution">
    <text evidence="1">The sequence shown here is derived from an EMBL/GenBank/DDBJ whole genome shotgun (WGS) entry which is preliminary data.</text>
</comment>
<accession>A0ABX0J1K8</accession>
<sequence>MSKNDEVIAKLDERVKVLLKKWAGLSGFHKYKDMDLDEIFQLVNTEGWQTEIDKSDPLIRAVQMSKETTHRRAKFVVDEQGRVIKEY</sequence>